<proteinExistence type="predicted"/>
<evidence type="ECO:0000256" key="1">
    <source>
        <dbReference type="SAM" id="SignalP"/>
    </source>
</evidence>
<accession>A0A6J2JCP0</accession>
<gene>
    <name evidence="3" type="primary">LOC114240785</name>
</gene>
<reference evidence="3" key="1">
    <citation type="submission" date="2025-08" db="UniProtKB">
        <authorList>
            <consortium name="RefSeq"/>
        </authorList>
    </citation>
    <scope>IDENTIFICATION</scope>
    <source>
        <tissue evidence="3">Silk gland</tissue>
    </source>
</reference>
<dbReference type="RefSeq" id="XP_028027265.1">
    <property type="nucleotide sequence ID" value="XM_028171464.1"/>
</dbReference>
<sequence length="474" mass="52370">MLSIRQLIFLLILNYSHRALCAPVAQHSETNDASENKTDLPVEQLEKLKTADSSGDGAGIGSAHVEFHSLDAIKANGELVSRLEQHASADSVNGEKPRVHAQAQLDVPSEGVHRVLENDGSHVSVHDVTSPPTAAADEVTPKVFHGAARLIQPGSATSAPQGHTAARRALNPAPINQVEHFSPANTAAGVQYTPMEMAEYVFWTGDERGVTTAIEVFLQEGMMTKEEAISFLEEIKFNLDYLRAHYAQNMKAAEENAHQEKLRNMLLEQVKDYQYRVPVVQSSFGGNHARGWELGAGAPLDPVKRAYDPMLQTNIISTSDYDRDGQIITDEEYEEMMDKLKAADTLYTEYTLEEIIYQLAKMMFSQSLSRDPASARAATQRFMAFLELEAERGQLSRTIEKKVLDVMIAALTDTIGDHPELLQAHDSIGVSPGNRLMRQFLETSASEPGMSRAILAAYKDELLRGPPRAPYERN</sequence>
<protein>
    <submittedName>
        <fullName evidence="3">Uncharacterized protein LOC114240785</fullName>
    </submittedName>
</protein>
<name>A0A6J2JCP0_BOMMA</name>
<dbReference type="Proteomes" id="UP000504629">
    <property type="component" value="Unplaced"/>
</dbReference>
<evidence type="ECO:0000313" key="2">
    <source>
        <dbReference type="Proteomes" id="UP000504629"/>
    </source>
</evidence>
<evidence type="ECO:0000313" key="3">
    <source>
        <dbReference type="RefSeq" id="XP_028027265.1"/>
    </source>
</evidence>
<keyword evidence="1" id="KW-0732">Signal</keyword>
<feature type="chain" id="PRO_5026657651" evidence="1">
    <location>
        <begin position="22"/>
        <end position="474"/>
    </location>
</feature>
<feature type="signal peptide" evidence="1">
    <location>
        <begin position="1"/>
        <end position="21"/>
    </location>
</feature>
<dbReference type="KEGG" id="bman:114240785"/>
<dbReference type="GeneID" id="114240785"/>
<organism evidence="2 3">
    <name type="scientific">Bombyx mandarina</name>
    <name type="common">Wild silk moth</name>
    <name type="synonym">Wild silkworm</name>
    <dbReference type="NCBI Taxonomy" id="7092"/>
    <lineage>
        <taxon>Eukaryota</taxon>
        <taxon>Metazoa</taxon>
        <taxon>Ecdysozoa</taxon>
        <taxon>Arthropoda</taxon>
        <taxon>Hexapoda</taxon>
        <taxon>Insecta</taxon>
        <taxon>Pterygota</taxon>
        <taxon>Neoptera</taxon>
        <taxon>Endopterygota</taxon>
        <taxon>Lepidoptera</taxon>
        <taxon>Glossata</taxon>
        <taxon>Ditrysia</taxon>
        <taxon>Bombycoidea</taxon>
        <taxon>Bombycidae</taxon>
        <taxon>Bombycinae</taxon>
        <taxon>Bombyx</taxon>
    </lineage>
</organism>
<dbReference type="AlphaFoldDB" id="A0A6J2JCP0"/>
<keyword evidence="2" id="KW-1185">Reference proteome</keyword>
<dbReference type="OrthoDB" id="6348293at2759"/>